<dbReference type="OrthoDB" id="5105120at2759"/>
<dbReference type="Proteomes" id="UP001152130">
    <property type="component" value="Unassembled WGS sequence"/>
</dbReference>
<protein>
    <submittedName>
        <fullName evidence="1">Uncharacterized protein</fullName>
    </submittedName>
</protein>
<reference evidence="1" key="1">
    <citation type="submission" date="2022-10" db="EMBL/GenBank/DDBJ databases">
        <title>Fusarium specimens isolated from Avocado Roots.</title>
        <authorList>
            <person name="Stajich J."/>
            <person name="Roper C."/>
            <person name="Heimlech-Rivalta G."/>
        </authorList>
    </citation>
    <scope>NUCLEOTIDE SEQUENCE</scope>
    <source>
        <strain evidence="1">CF00143</strain>
    </source>
</reference>
<evidence type="ECO:0000313" key="1">
    <source>
        <dbReference type="EMBL" id="KAJ4004300.1"/>
    </source>
</evidence>
<keyword evidence="2" id="KW-1185">Reference proteome</keyword>
<organism evidence="1 2">
    <name type="scientific">Fusarium irregulare</name>
    <dbReference type="NCBI Taxonomy" id="2494466"/>
    <lineage>
        <taxon>Eukaryota</taxon>
        <taxon>Fungi</taxon>
        <taxon>Dikarya</taxon>
        <taxon>Ascomycota</taxon>
        <taxon>Pezizomycotina</taxon>
        <taxon>Sordariomycetes</taxon>
        <taxon>Hypocreomycetidae</taxon>
        <taxon>Hypocreales</taxon>
        <taxon>Nectriaceae</taxon>
        <taxon>Fusarium</taxon>
        <taxon>Fusarium incarnatum-equiseti species complex</taxon>
    </lineage>
</organism>
<gene>
    <name evidence="1" type="ORF">NW766_011604</name>
</gene>
<accession>A0A9W8U564</accession>
<dbReference type="EMBL" id="JAPDHF010000024">
    <property type="protein sequence ID" value="KAJ4004300.1"/>
    <property type="molecule type" value="Genomic_DNA"/>
</dbReference>
<sequence length="323" mass="36473">MIITHPRIEGATDAKVDLPCATLMEEETIAQYFERVELVEHPPSATSPLSAPPYLPEFRSQQAYCYTLRFDPAEALLPEVDLISEFKGIGNVIVNKTAKVYDNLPELRQKCLTGMHDAGARNLLISGVARSGKSFLVESLMLFTIFGSGIEQPHKLKVLYIMNNNVGIETICQRLPRTFRDWRFTDEQLNEVLNSTHLYPLDGEVRSAVTEAQRQDQPQDDVETADLADEVVTSEVIRSLRKNVFDAKEALVKSKNANREKSLHEIALRPPAQNQNPEQYCELKKLLASVADDTRRRTLRLLGKLAPKIISDEIIRLLYVSLD</sequence>
<name>A0A9W8U564_9HYPO</name>
<proteinExistence type="predicted"/>
<evidence type="ECO:0000313" key="2">
    <source>
        <dbReference type="Proteomes" id="UP001152130"/>
    </source>
</evidence>
<comment type="caution">
    <text evidence="1">The sequence shown here is derived from an EMBL/GenBank/DDBJ whole genome shotgun (WGS) entry which is preliminary data.</text>
</comment>
<dbReference type="AlphaFoldDB" id="A0A9W8U564"/>